<dbReference type="STRING" id="1616788.AR543_10760"/>
<dbReference type="AlphaFoldDB" id="A0A172ZGM3"/>
<proteinExistence type="predicted"/>
<evidence type="ECO:0000313" key="2">
    <source>
        <dbReference type="Proteomes" id="UP000078148"/>
    </source>
</evidence>
<sequence>MSIFSDNLSQWSEHLQQHPSVLGVLLRGTEIYSINSTAGSEVMIIITDEEFEQRLQKGSLHYRENEQEGVIVQGINGRYISPGYMDKVARFGSEPARAAFMEVVIVFSRLSDLRSRINDITEYPVQQKQDNINRFYAQFEAWYQECCKALITEEAYLLRQSVMNLVLFGGRLILAHNEMLYPGHKWLIHTLEYARKKPDGLLKTIGELMTEPSRSSLELLYRQVMEYHDWVCEDLNWTDYVIMDNELQWMGRNVSVGEI</sequence>
<dbReference type="RefSeq" id="WP_060534282.1">
    <property type="nucleotide sequence ID" value="NZ_CP013023.1"/>
</dbReference>
<accession>A0A172ZGM3</accession>
<dbReference type="KEGG" id="pbv:AR543_10760"/>
<evidence type="ECO:0008006" key="3">
    <source>
        <dbReference type="Google" id="ProtNLM"/>
    </source>
</evidence>
<dbReference type="EMBL" id="CP013023">
    <property type="protein sequence ID" value="ANF96437.1"/>
    <property type="molecule type" value="Genomic_DNA"/>
</dbReference>
<name>A0A172ZGM3_9BACL</name>
<protein>
    <recommendedName>
        <fullName evidence="3">Nucleotidyltransferase</fullName>
    </recommendedName>
</protein>
<dbReference type="OrthoDB" id="192359at2"/>
<dbReference type="Proteomes" id="UP000078148">
    <property type="component" value="Chromosome"/>
</dbReference>
<organism evidence="1 2">
    <name type="scientific">Paenibacillus bovis</name>
    <dbReference type="NCBI Taxonomy" id="1616788"/>
    <lineage>
        <taxon>Bacteria</taxon>
        <taxon>Bacillati</taxon>
        <taxon>Bacillota</taxon>
        <taxon>Bacilli</taxon>
        <taxon>Bacillales</taxon>
        <taxon>Paenibacillaceae</taxon>
        <taxon>Paenibacillus</taxon>
    </lineage>
</organism>
<reference evidence="1 2" key="2">
    <citation type="journal article" date="2016" name="Int. J. Syst. Evol. Microbiol.">
        <title>Paenibacillus bovis sp. nov., isolated from raw yak (Bos grunniens) milk.</title>
        <authorList>
            <person name="Gao C."/>
            <person name="Han J."/>
            <person name="Liu Z."/>
            <person name="Xu X."/>
            <person name="Hang F."/>
            <person name="Wu Z."/>
        </authorList>
    </citation>
    <scope>NUCLEOTIDE SEQUENCE [LARGE SCALE GENOMIC DNA]</scope>
    <source>
        <strain evidence="1 2">BD3526</strain>
    </source>
</reference>
<keyword evidence="2" id="KW-1185">Reference proteome</keyword>
<evidence type="ECO:0000313" key="1">
    <source>
        <dbReference type="EMBL" id="ANF96437.1"/>
    </source>
</evidence>
<gene>
    <name evidence="1" type="ORF">AR543_10760</name>
</gene>
<reference evidence="2" key="1">
    <citation type="submission" date="2015-10" db="EMBL/GenBank/DDBJ databases">
        <title>Genome of Paenibacillus bovis sp. nov.</title>
        <authorList>
            <person name="Wu Z."/>
            <person name="Gao C."/>
            <person name="Liu Z."/>
            <person name="Zheng H."/>
        </authorList>
    </citation>
    <scope>NUCLEOTIDE SEQUENCE [LARGE SCALE GENOMIC DNA]</scope>
    <source>
        <strain evidence="2">BD3526</strain>
    </source>
</reference>